<protein>
    <recommendedName>
        <fullName evidence="8">Major facilitator superfamily (MFS) profile domain-containing protein</fullName>
    </recommendedName>
</protein>
<dbReference type="PANTHER" id="PTHR48022:SF14">
    <property type="entry name" value="MAJOR FACILITATOR SUPERFAMILY (MFS) PROFILE DOMAIN-CONTAINING PROTEIN-RELATED"/>
    <property type="match status" value="1"/>
</dbReference>
<dbReference type="InterPro" id="IPR050360">
    <property type="entry name" value="MFS_Sugar_Transporters"/>
</dbReference>
<feature type="transmembrane region" description="Helical" evidence="5">
    <location>
        <begin position="7"/>
        <end position="24"/>
    </location>
</feature>
<dbReference type="GO" id="GO:0005351">
    <property type="term" value="F:carbohydrate:proton symporter activity"/>
    <property type="evidence" value="ECO:0007669"/>
    <property type="project" value="TreeGrafter"/>
</dbReference>
<evidence type="ECO:0000256" key="2">
    <source>
        <dbReference type="ARBA" id="ARBA00022692"/>
    </source>
</evidence>
<evidence type="ECO:0000256" key="1">
    <source>
        <dbReference type="ARBA" id="ARBA00004141"/>
    </source>
</evidence>
<dbReference type="AlphaFoldDB" id="A0A0J6Y1T9"/>
<dbReference type="Proteomes" id="UP000054565">
    <property type="component" value="Unassembled WGS sequence"/>
</dbReference>
<reference evidence="7" key="1">
    <citation type="journal article" date="2010" name="Genome Res.">
        <title>Population genomic sequencing of Coccidioides fungi reveals recent hybridization and transposon control.</title>
        <authorList>
            <person name="Neafsey D.E."/>
            <person name="Barker B.M."/>
            <person name="Sharpton T.J."/>
            <person name="Stajich J.E."/>
            <person name="Park D.J."/>
            <person name="Whiston E."/>
            <person name="Hung C.-Y."/>
            <person name="McMahan C."/>
            <person name="White J."/>
            <person name="Sykes S."/>
            <person name="Heiman D."/>
            <person name="Young S."/>
            <person name="Zeng Q."/>
            <person name="Abouelleil A."/>
            <person name="Aftuck L."/>
            <person name="Bessette D."/>
            <person name="Brown A."/>
            <person name="FitzGerald M."/>
            <person name="Lui A."/>
            <person name="Macdonald J.P."/>
            <person name="Priest M."/>
            <person name="Orbach M.J."/>
            <person name="Galgiani J.N."/>
            <person name="Kirkland T.N."/>
            <person name="Cole G.T."/>
            <person name="Birren B.W."/>
            <person name="Henn M.R."/>
            <person name="Taylor J.W."/>
            <person name="Rounsley S.D."/>
        </authorList>
    </citation>
    <scope>NUCLEOTIDE SEQUENCE [LARGE SCALE GENOMIC DNA]</scope>
    <source>
        <strain evidence="7">RMSCC 2394</strain>
    </source>
</reference>
<dbReference type="Pfam" id="PF00083">
    <property type="entry name" value="Sugar_tr"/>
    <property type="match status" value="1"/>
</dbReference>
<dbReference type="PANTHER" id="PTHR48022">
    <property type="entry name" value="PLASTIDIC GLUCOSE TRANSPORTER 4"/>
    <property type="match status" value="1"/>
</dbReference>
<dbReference type="InterPro" id="IPR036259">
    <property type="entry name" value="MFS_trans_sf"/>
</dbReference>
<feature type="transmembrane region" description="Helical" evidence="5">
    <location>
        <begin position="127"/>
        <end position="149"/>
    </location>
</feature>
<evidence type="ECO:0008006" key="8">
    <source>
        <dbReference type="Google" id="ProtNLM"/>
    </source>
</evidence>
<evidence type="ECO:0000256" key="4">
    <source>
        <dbReference type="ARBA" id="ARBA00023136"/>
    </source>
</evidence>
<keyword evidence="2 5" id="KW-0812">Transmembrane</keyword>
<dbReference type="STRING" id="404692.A0A0J6Y1T9"/>
<dbReference type="Gene3D" id="1.20.1250.20">
    <property type="entry name" value="MFS general substrate transporter like domains"/>
    <property type="match status" value="2"/>
</dbReference>
<keyword evidence="3 5" id="KW-1133">Transmembrane helix</keyword>
<gene>
    <name evidence="6" type="ORF">CIRG_01104</name>
</gene>
<comment type="subcellular location">
    <subcellularLocation>
        <location evidence="1">Membrane</location>
        <topology evidence="1">Multi-pass membrane protein</topology>
    </subcellularLocation>
</comment>
<evidence type="ECO:0000313" key="6">
    <source>
        <dbReference type="EMBL" id="KMP00964.1"/>
    </source>
</evidence>
<name>A0A0J6Y1T9_COCIT</name>
<accession>A0A0J6Y1T9</accession>
<keyword evidence="4 5" id="KW-0472">Membrane</keyword>
<organism evidence="6 7">
    <name type="scientific">Coccidioides immitis RMSCC 2394</name>
    <dbReference type="NCBI Taxonomy" id="404692"/>
    <lineage>
        <taxon>Eukaryota</taxon>
        <taxon>Fungi</taxon>
        <taxon>Dikarya</taxon>
        <taxon>Ascomycota</taxon>
        <taxon>Pezizomycotina</taxon>
        <taxon>Eurotiomycetes</taxon>
        <taxon>Eurotiomycetidae</taxon>
        <taxon>Onygenales</taxon>
        <taxon>Onygenaceae</taxon>
        <taxon>Coccidioides</taxon>
    </lineage>
</organism>
<evidence type="ECO:0000256" key="3">
    <source>
        <dbReference type="ARBA" id="ARBA00022989"/>
    </source>
</evidence>
<proteinExistence type="predicted"/>
<evidence type="ECO:0000256" key="5">
    <source>
        <dbReference type="SAM" id="Phobius"/>
    </source>
</evidence>
<dbReference type="EMBL" id="DS028093">
    <property type="protein sequence ID" value="KMP00964.1"/>
    <property type="molecule type" value="Genomic_DNA"/>
</dbReference>
<dbReference type="InterPro" id="IPR005828">
    <property type="entry name" value="MFS_sugar_transport-like"/>
</dbReference>
<evidence type="ECO:0000313" key="7">
    <source>
        <dbReference type="Proteomes" id="UP000054565"/>
    </source>
</evidence>
<dbReference type="SUPFAM" id="SSF103473">
    <property type="entry name" value="MFS general substrate transporter"/>
    <property type="match status" value="1"/>
</dbReference>
<sequence>MLTCTRLIGGIGVVMFSMVAPLYISEISPPENRGTLLTLEEFCMVASLASGWRDGDALPSLVRLRQLSEDDKRIRLQYTDVFADTRFQKAISATRHPELQGDVLHITQLVGVVSKIWTMDHFDRRPILLWGSVAMTTSHIIITALAGLFDKHLPSHRSEGPLGHVVRYVVNEPSHRCFVKVVSADSTFRSLPIVSPRQGWRPLDPLRLVQQFYQRPYHHFPRPKRWLWRVCRLRIPVPPIIDLVLSFIPGTSGRTLKQMDHVFKD</sequence>
<dbReference type="GO" id="GO:0016020">
    <property type="term" value="C:membrane"/>
    <property type="evidence" value="ECO:0007669"/>
    <property type="project" value="UniProtKB-SubCell"/>
</dbReference>